<keyword evidence="2" id="KW-1185">Reference proteome</keyword>
<evidence type="ECO:0000313" key="1">
    <source>
        <dbReference type="EMBL" id="RAU18508.1"/>
    </source>
</evidence>
<organism evidence="1 2">
    <name type="scientific">Nitrincola tibetensis</name>
    <dbReference type="NCBI Taxonomy" id="2219697"/>
    <lineage>
        <taxon>Bacteria</taxon>
        <taxon>Pseudomonadati</taxon>
        <taxon>Pseudomonadota</taxon>
        <taxon>Gammaproteobacteria</taxon>
        <taxon>Oceanospirillales</taxon>
        <taxon>Oceanospirillaceae</taxon>
        <taxon>Nitrincola</taxon>
    </lineage>
</organism>
<dbReference type="AlphaFoldDB" id="A0A364NN31"/>
<dbReference type="OrthoDB" id="4541465at2"/>
<protein>
    <submittedName>
        <fullName evidence="1">Uncharacterized protein</fullName>
    </submittedName>
</protein>
<gene>
    <name evidence="1" type="ORF">DN062_06955</name>
</gene>
<sequence>MSAAVAEADHRTEVALRSWALSEPHVAQAVAVVDSEGLEYIAAWLTELGYNPLDTHLLAKLLYAQTLGCQQLGKRLSIEESKAIDSWFMRWLSHE</sequence>
<reference evidence="1 2" key="1">
    <citation type="submission" date="2018-06" db="EMBL/GenBank/DDBJ databases">
        <title>Nitrincola tibetense sp. nov., isolated from Lake XuguoCo on Tibetan Plateau.</title>
        <authorList>
            <person name="Xing P."/>
        </authorList>
    </citation>
    <scope>NUCLEOTIDE SEQUENCE [LARGE SCALE GENOMIC DNA]</scope>
    <source>
        <strain evidence="2">xg18</strain>
    </source>
</reference>
<name>A0A364NN31_9GAMM</name>
<dbReference type="RefSeq" id="WP_112158613.1">
    <property type="nucleotide sequence ID" value="NZ_QKRX01000004.1"/>
</dbReference>
<accession>A0A364NN31</accession>
<dbReference type="EMBL" id="QKRX01000004">
    <property type="protein sequence ID" value="RAU18508.1"/>
    <property type="molecule type" value="Genomic_DNA"/>
</dbReference>
<proteinExistence type="predicted"/>
<evidence type="ECO:0000313" key="2">
    <source>
        <dbReference type="Proteomes" id="UP000250744"/>
    </source>
</evidence>
<dbReference type="Proteomes" id="UP000250744">
    <property type="component" value="Unassembled WGS sequence"/>
</dbReference>
<comment type="caution">
    <text evidence="1">The sequence shown here is derived from an EMBL/GenBank/DDBJ whole genome shotgun (WGS) entry which is preliminary data.</text>
</comment>